<feature type="transmembrane region" description="Helical" evidence="1">
    <location>
        <begin position="60"/>
        <end position="81"/>
    </location>
</feature>
<keyword evidence="3" id="KW-1185">Reference proteome</keyword>
<evidence type="ECO:0000256" key="1">
    <source>
        <dbReference type="SAM" id="Phobius"/>
    </source>
</evidence>
<comment type="caution">
    <text evidence="2">The sequence shown here is derived from an EMBL/GenBank/DDBJ whole genome shotgun (WGS) entry which is preliminary data.</text>
</comment>
<organism evidence="2 3">
    <name type="scientific">Kitasatospora aburaviensis</name>
    <dbReference type="NCBI Taxonomy" id="67265"/>
    <lineage>
        <taxon>Bacteria</taxon>
        <taxon>Bacillati</taxon>
        <taxon>Actinomycetota</taxon>
        <taxon>Actinomycetes</taxon>
        <taxon>Kitasatosporales</taxon>
        <taxon>Streptomycetaceae</taxon>
        <taxon>Kitasatospora</taxon>
    </lineage>
</organism>
<protein>
    <submittedName>
        <fullName evidence="2">DUF998 domain-containing protein</fullName>
    </submittedName>
</protein>
<keyword evidence="1" id="KW-1133">Transmembrane helix</keyword>
<dbReference type="Pfam" id="PF06197">
    <property type="entry name" value="DUF998"/>
    <property type="match status" value="1"/>
</dbReference>
<evidence type="ECO:0000313" key="2">
    <source>
        <dbReference type="EMBL" id="MFC5885281.1"/>
    </source>
</evidence>
<reference evidence="3" key="1">
    <citation type="journal article" date="2019" name="Int. J. Syst. Evol. Microbiol.">
        <title>The Global Catalogue of Microorganisms (GCM) 10K type strain sequencing project: providing services to taxonomists for standard genome sequencing and annotation.</title>
        <authorList>
            <consortium name="The Broad Institute Genomics Platform"/>
            <consortium name="The Broad Institute Genome Sequencing Center for Infectious Disease"/>
            <person name="Wu L."/>
            <person name="Ma J."/>
        </authorList>
    </citation>
    <scope>NUCLEOTIDE SEQUENCE [LARGE SCALE GENOMIC DNA]</scope>
    <source>
        <strain evidence="3">CGMCC 4.1469</strain>
    </source>
</reference>
<feature type="transmembrane region" description="Helical" evidence="1">
    <location>
        <begin position="93"/>
        <end position="111"/>
    </location>
</feature>
<feature type="transmembrane region" description="Helical" evidence="1">
    <location>
        <begin position="177"/>
        <end position="204"/>
    </location>
</feature>
<dbReference type="EMBL" id="JBHSOD010000009">
    <property type="protein sequence ID" value="MFC5885281.1"/>
    <property type="molecule type" value="Genomic_DNA"/>
</dbReference>
<dbReference type="InterPro" id="IPR009339">
    <property type="entry name" value="DUF998"/>
</dbReference>
<gene>
    <name evidence="2" type="ORF">ACFP0N_09880</name>
</gene>
<name>A0ABW1EU03_9ACTN</name>
<proteinExistence type="predicted"/>
<feature type="transmembrane region" description="Helical" evidence="1">
    <location>
        <begin position="19"/>
        <end position="40"/>
    </location>
</feature>
<keyword evidence="1" id="KW-0812">Transmembrane</keyword>
<accession>A0ABW1EU03</accession>
<feature type="transmembrane region" description="Helical" evidence="1">
    <location>
        <begin position="131"/>
        <end position="156"/>
    </location>
</feature>
<keyword evidence="1" id="KW-0472">Membrane</keyword>
<dbReference type="Proteomes" id="UP001596067">
    <property type="component" value="Unassembled WGS sequence"/>
</dbReference>
<sequence>MTNTLTAAPLAAAPATRTLLTAGALAGPLFLTAGLLQGLAREGFDFSRNAISQLALGDAGWIQTANFLLAGILVLAGAAGLHQALRNRPGGTWAPRLIAVFGASFLLSSAFEADPGAGFPVGAPEDRVTELSAHGTVHMVGGSVGYLALCAAFLVLARHFAATGRRGWAIASRLMPLGVLAGFAGSGATVMAFTAGAALGLAWLSTVAVRLSA</sequence>
<dbReference type="RefSeq" id="WP_380234370.1">
    <property type="nucleotide sequence ID" value="NZ_BAAAVH010000121.1"/>
</dbReference>
<evidence type="ECO:0000313" key="3">
    <source>
        <dbReference type="Proteomes" id="UP001596067"/>
    </source>
</evidence>